<proteinExistence type="predicted"/>
<feature type="transmembrane region" description="Helical" evidence="1">
    <location>
        <begin position="87"/>
        <end position="106"/>
    </location>
</feature>
<feature type="transmembrane region" description="Helical" evidence="1">
    <location>
        <begin position="372"/>
        <end position="395"/>
    </location>
</feature>
<evidence type="ECO:0000256" key="1">
    <source>
        <dbReference type="SAM" id="Phobius"/>
    </source>
</evidence>
<dbReference type="Gene3D" id="1.20.1250.20">
    <property type="entry name" value="MFS general substrate transporter like domains"/>
    <property type="match status" value="2"/>
</dbReference>
<organism evidence="2 3">
    <name type="scientific">Candidatus Methanoperedens nitratireducens</name>
    <dbReference type="NCBI Taxonomy" id="1392998"/>
    <lineage>
        <taxon>Archaea</taxon>
        <taxon>Methanobacteriati</taxon>
        <taxon>Methanobacteriota</taxon>
        <taxon>Stenosarchaea group</taxon>
        <taxon>Methanomicrobia</taxon>
        <taxon>Methanosarcinales</taxon>
        <taxon>ANME-2 cluster</taxon>
        <taxon>Candidatus Methanoperedentaceae</taxon>
        <taxon>Candidatus Methanoperedens</taxon>
    </lineage>
</organism>
<evidence type="ECO:0000313" key="2">
    <source>
        <dbReference type="EMBL" id="SNQ59914.1"/>
    </source>
</evidence>
<sequence>MSPDAKDALIEEELQKGLKAFIRDGLTTEVMAALTGGVFLVAFALRLGASNMLIGLLAAIPPLVQLVQIPSIYLIERFRTRRKICMYATASSRLLWLLIALIPFIVPDNERLTVLVIAILLSTALSALAGSSWNSWMHDFLPHNRLGSIFSKRMSVSIAMGIPFSLAAGFYIQRWGEQFPQYDLHGYSILFALGSLVGLLGIYFVSTIPEPRMVPLEEKINFFKLILKPFKDVNFKNLIMFMSSWNFAVNLAAPFFTVYMLKVLKLDLTLIVALMVLSQIANVLFLRIWGRLADRFSNKSVLGVSGPLFLLVIFAWTYTILPERRIFTILLLIAIHIFAGISTAGVTLASGNIGLKLAPKGQATAYLAANGLINSLAAGVAPILGGILADVFTGYEFFGTINWRSPAGERVFTTFFLQGWGFLFLLAALTGLYSIHRLAIVKETGEVEEKIVMRELIAEVERGVRDISTADGLRPMVIFPYSIVRSHLRKVKNRAQDAS</sequence>
<gene>
    <name evidence="2" type="ORF">MNV_1400014</name>
</gene>
<evidence type="ECO:0008006" key="4">
    <source>
        <dbReference type="Google" id="ProtNLM"/>
    </source>
</evidence>
<dbReference type="AlphaFoldDB" id="A0A284VKW7"/>
<dbReference type="SUPFAM" id="SSF103473">
    <property type="entry name" value="MFS general substrate transporter"/>
    <property type="match status" value="1"/>
</dbReference>
<name>A0A284VKW7_9EURY</name>
<keyword evidence="1" id="KW-0472">Membrane</keyword>
<dbReference type="EMBL" id="FZMP01000047">
    <property type="protein sequence ID" value="SNQ59914.1"/>
    <property type="molecule type" value="Genomic_DNA"/>
</dbReference>
<feature type="transmembrane region" description="Helical" evidence="1">
    <location>
        <begin position="327"/>
        <end position="351"/>
    </location>
</feature>
<feature type="transmembrane region" description="Helical" evidence="1">
    <location>
        <begin position="154"/>
        <end position="172"/>
    </location>
</feature>
<dbReference type="Proteomes" id="UP000218615">
    <property type="component" value="Unassembled WGS sequence"/>
</dbReference>
<dbReference type="InterPro" id="IPR052528">
    <property type="entry name" value="Sugar_transport-like"/>
</dbReference>
<reference evidence="3" key="1">
    <citation type="submission" date="2017-06" db="EMBL/GenBank/DDBJ databases">
        <authorList>
            <person name="Cremers G."/>
        </authorList>
    </citation>
    <scope>NUCLEOTIDE SEQUENCE [LARGE SCALE GENOMIC DNA]</scope>
</reference>
<dbReference type="Pfam" id="PF07690">
    <property type="entry name" value="MFS_1"/>
    <property type="match status" value="1"/>
</dbReference>
<dbReference type="InterPro" id="IPR036259">
    <property type="entry name" value="MFS_trans_sf"/>
</dbReference>
<evidence type="ECO:0000313" key="3">
    <source>
        <dbReference type="Proteomes" id="UP000218615"/>
    </source>
</evidence>
<feature type="transmembrane region" description="Helical" evidence="1">
    <location>
        <begin position="184"/>
        <end position="205"/>
    </location>
</feature>
<dbReference type="PANTHER" id="PTHR23526">
    <property type="entry name" value="INTEGRAL MEMBRANE TRANSPORT PROTEIN-RELATED"/>
    <property type="match status" value="1"/>
</dbReference>
<dbReference type="InterPro" id="IPR011701">
    <property type="entry name" value="MFS"/>
</dbReference>
<protein>
    <recommendedName>
        <fullName evidence="4">MFS transporter</fullName>
    </recommendedName>
</protein>
<feature type="transmembrane region" description="Helical" evidence="1">
    <location>
        <begin position="238"/>
        <end position="256"/>
    </location>
</feature>
<dbReference type="PANTHER" id="PTHR23526:SF2">
    <property type="entry name" value="MAJOR FACILITATOR SUPERFAMILY (MFS) PROFILE DOMAIN-CONTAINING PROTEIN"/>
    <property type="match status" value="1"/>
</dbReference>
<dbReference type="GO" id="GO:0022857">
    <property type="term" value="F:transmembrane transporter activity"/>
    <property type="evidence" value="ECO:0007669"/>
    <property type="project" value="InterPro"/>
</dbReference>
<keyword evidence="1" id="KW-0812">Transmembrane</keyword>
<feature type="transmembrane region" description="Helical" evidence="1">
    <location>
        <begin position="112"/>
        <end position="133"/>
    </location>
</feature>
<feature type="transmembrane region" description="Helical" evidence="1">
    <location>
        <begin position="53"/>
        <end position="75"/>
    </location>
</feature>
<keyword evidence="3" id="KW-1185">Reference proteome</keyword>
<dbReference type="RefSeq" id="WP_096204212.1">
    <property type="nucleotide sequence ID" value="NZ_FZMP01000047.1"/>
</dbReference>
<feature type="transmembrane region" description="Helical" evidence="1">
    <location>
        <begin position="268"/>
        <end position="289"/>
    </location>
</feature>
<keyword evidence="1" id="KW-1133">Transmembrane helix</keyword>
<accession>A0A284VKW7</accession>
<dbReference type="OrthoDB" id="107236at2157"/>
<feature type="transmembrane region" description="Helical" evidence="1">
    <location>
        <begin position="415"/>
        <end position="435"/>
    </location>
</feature>
<feature type="transmembrane region" description="Helical" evidence="1">
    <location>
        <begin position="26"/>
        <end position="47"/>
    </location>
</feature>
<feature type="transmembrane region" description="Helical" evidence="1">
    <location>
        <begin position="301"/>
        <end position="321"/>
    </location>
</feature>